<dbReference type="InterPro" id="IPR000045">
    <property type="entry name" value="Prepilin_IV_endopep_pep"/>
</dbReference>
<dbReference type="InterPro" id="IPR050882">
    <property type="entry name" value="Prepilin_peptidase/N-MTase"/>
</dbReference>
<dbReference type="Pfam" id="PF01478">
    <property type="entry name" value="Peptidase_A24"/>
    <property type="match status" value="1"/>
</dbReference>
<feature type="transmembrane region" description="Helical" evidence="7">
    <location>
        <begin position="123"/>
        <end position="142"/>
    </location>
</feature>
<organism evidence="10 11">
    <name type="scientific">Alteribacter lacisalsi</name>
    <dbReference type="NCBI Taxonomy" id="2045244"/>
    <lineage>
        <taxon>Bacteria</taxon>
        <taxon>Bacillati</taxon>
        <taxon>Bacillota</taxon>
        <taxon>Bacilli</taxon>
        <taxon>Bacillales</taxon>
        <taxon>Bacillaceae</taxon>
        <taxon>Alteribacter</taxon>
    </lineage>
</organism>
<evidence type="ECO:0000256" key="7">
    <source>
        <dbReference type="SAM" id="Phobius"/>
    </source>
</evidence>
<evidence type="ECO:0000313" key="11">
    <source>
        <dbReference type="Proteomes" id="UP000248066"/>
    </source>
</evidence>
<feature type="transmembrane region" description="Helical" evidence="7">
    <location>
        <begin position="6"/>
        <end position="23"/>
    </location>
</feature>
<dbReference type="GO" id="GO:0005886">
    <property type="term" value="C:plasma membrane"/>
    <property type="evidence" value="ECO:0007669"/>
    <property type="project" value="UniProtKB-SubCell"/>
</dbReference>
<reference evidence="10 11" key="1">
    <citation type="submission" date="2017-10" db="EMBL/GenBank/DDBJ databases">
        <title>Bacillus sp. nov., a halophilic bacterium isolated from a Yangshapao Lake.</title>
        <authorList>
            <person name="Wang H."/>
        </authorList>
    </citation>
    <scope>NUCLEOTIDE SEQUENCE [LARGE SCALE GENOMIC DNA]</scope>
    <source>
        <strain evidence="10 11">YSP-3</strain>
    </source>
</reference>
<keyword evidence="3" id="KW-1003">Cell membrane</keyword>
<accession>A0A2W0H8U1</accession>
<feature type="domain" description="Prepilin peptidase A24 N-terminal" evidence="9">
    <location>
        <begin position="11"/>
        <end position="94"/>
    </location>
</feature>
<evidence type="ECO:0000256" key="2">
    <source>
        <dbReference type="ARBA" id="ARBA00005801"/>
    </source>
</evidence>
<comment type="caution">
    <text evidence="10">The sequence shown here is derived from an EMBL/GenBank/DDBJ whole genome shotgun (WGS) entry which is preliminary data.</text>
</comment>
<feature type="transmembrane region" description="Helical" evidence="7">
    <location>
        <begin position="148"/>
        <end position="168"/>
    </location>
</feature>
<comment type="similarity">
    <text evidence="2">Belongs to the peptidase A24 family.</text>
</comment>
<dbReference type="PANTHER" id="PTHR30487">
    <property type="entry name" value="TYPE 4 PREPILIN-LIKE PROTEINS LEADER PEPTIDE-PROCESSING ENZYME"/>
    <property type="match status" value="1"/>
</dbReference>
<keyword evidence="4 7" id="KW-0812">Transmembrane</keyword>
<dbReference type="InterPro" id="IPR010627">
    <property type="entry name" value="Prepilin_pept_A24_N"/>
</dbReference>
<dbReference type="EMBL" id="PDOF01000001">
    <property type="protein sequence ID" value="PYZ97331.1"/>
    <property type="molecule type" value="Genomic_DNA"/>
</dbReference>
<evidence type="ECO:0000256" key="6">
    <source>
        <dbReference type="ARBA" id="ARBA00023136"/>
    </source>
</evidence>
<keyword evidence="11" id="KW-1185">Reference proteome</keyword>
<evidence type="ECO:0000313" key="10">
    <source>
        <dbReference type="EMBL" id="PYZ97331.1"/>
    </source>
</evidence>
<comment type="subcellular location">
    <subcellularLocation>
        <location evidence="1">Cell membrane</location>
        <topology evidence="1">Multi-pass membrane protein</topology>
    </subcellularLocation>
</comment>
<dbReference type="GO" id="GO:0006465">
    <property type="term" value="P:signal peptide processing"/>
    <property type="evidence" value="ECO:0007669"/>
    <property type="project" value="TreeGrafter"/>
</dbReference>
<dbReference type="GO" id="GO:0004190">
    <property type="term" value="F:aspartic-type endopeptidase activity"/>
    <property type="evidence" value="ECO:0007669"/>
    <property type="project" value="InterPro"/>
</dbReference>
<evidence type="ECO:0000256" key="1">
    <source>
        <dbReference type="ARBA" id="ARBA00004651"/>
    </source>
</evidence>
<feature type="transmembrane region" description="Helical" evidence="7">
    <location>
        <begin position="100"/>
        <end position="116"/>
    </location>
</feature>
<sequence length="251" mass="27407">MEIVVMFYMVLFGLIMGSFYNVVGMRLPKGESAVSPGSKCPKCGHRLKAGELVPVLSYIFLRGRCKSCGERVSPLYPVMELITGGLFLLSYIQFGWSAEFLVSLLFVSLLVIITVSDLTSFLILNKVLVFFFVPLLFLRLTFAAPDPWWLSIAGMLTGFGILFIIAFLSKGGMGGGDVKLYAVIGVVLGFPIVVVSIFIASLIGAIAGLAGMFFFGKTRKSLIPFGPSIAAGSLIVYFYGAEMWMWYSSLF</sequence>
<evidence type="ECO:0000259" key="9">
    <source>
        <dbReference type="Pfam" id="PF06750"/>
    </source>
</evidence>
<evidence type="ECO:0000256" key="4">
    <source>
        <dbReference type="ARBA" id="ARBA00022692"/>
    </source>
</evidence>
<dbReference type="Pfam" id="PF06750">
    <property type="entry name" value="A24_N_bact"/>
    <property type="match status" value="1"/>
</dbReference>
<dbReference type="PANTHER" id="PTHR30487:SF0">
    <property type="entry name" value="PREPILIN LEADER PEPTIDASE_N-METHYLTRANSFERASE-RELATED"/>
    <property type="match status" value="1"/>
</dbReference>
<protein>
    <submittedName>
        <fullName evidence="10">Prepilin peptidase</fullName>
    </submittedName>
</protein>
<evidence type="ECO:0000256" key="3">
    <source>
        <dbReference type="ARBA" id="ARBA00022475"/>
    </source>
</evidence>
<evidence type="ECO:0000259" key="8">
    <source>
        <dbReference type="Pfam" id="PF01478"/>
    </source>
</evidence>
<feature type="transmembrane region" description="Helical" evidence="7">
    <location>
        <begin position="180"/>
        <end position="213"/>
    </location>
</feature>
<dbReference type="AlphaFoldDB" id="A0A2W0H8U1"/>
<name>A0A2W0H8U1_9BACI</name>
<evidence type="ECO:0000256" key="5">
    <source>
        <dbReference type="ARBA" id="ARBA00022989"/>
    </source>
</evidence>
<keyword evidence="6 7" id="KW-0472">Membrane</keyword>
<dbReference type="Gene3D" id="1.20.120.1220">
    <property type="match status" value="1"/>
</dbReference>
<proteinExistence type="inferred from homology"/>
<dbReference type="Proteomes" id="UP000248066">
    <property type="component" value="Unassembled WGS sequence"/>
</dbReference>
<feature type="transmembrane region" description="Helical" evidence="7">
    <location>
        <begin position="225"/>
        <end position="247"/>
    </location>
</feature>
<keyword evidence="5 7" id="KW-1133">Transmembrane helix</keyword>
<gene>
    <name evidence="10" type="ORF">CR205_01635</name>
</gene>
<dbReference type="OrthoDB" id="9789291at2"/>
<feature type="domain" description="Prepilin type IV endopeptidase peptidase" evidence="8">
    <location>
        <begin position="104"/>
        <end position="209"/>
    </location>
</feature>